<name>A0A0D2HCB8_CLAB1</name>
<dbReference type="GeneID" id="27704027"/>
<sequence>MSAVRYFDSVPHIVRYGMHDEKEGKSWTHFYRNGICFNITVSREDVSGTAFLEPWLDLIQEAKIHEGPKSWVRQWEMLCDWVITPCLPLLETLAPSSHQWETLADYLHTPTYDLKLVTEEKTANVVPKITGGPTDRPSYEHHLMEFSEIGLLPQNVRRYHAENLSVLGKEKNWRRPPQKVRAPNGDVFFFSPCNQTATHVDTGLVLNPALDIINAYSRLYSQSEEVSSPSAAEEVHIPRLQGIVVSYANAGPEQSSTVCFVSGEGQAEQENKKELCAGIVLNYVSHAKTLADLMKVSVGRAQALDLSKYRETWKAQIASAIRHLHNHGITVGSGVGPGARYLISRYNIYITNVPGDVDDLGGVSVAELEAADAWLMLEAGCTVHPSAAQQETDNEKLNEQKSIDWAALEEVFQF</sequence>
<protein>
    <submittedName>
        <fullName evidence="1">Unplaced genomic scaffold supercont1.20, whole genome shotgun sequence</fullName>
    </submittedName>
</protein>
<dbReference type="OrthoDB" id="4224127at2759"/>
<dbReference type="HOGENOM" id="CLU_652171_0_0_1"/>
<dbReference type="AlphaFoldDB" id="A0A0D2HCB8"/>
<evidence type="ECO:0000313" key="1">
    <source>
        <dbReference type="EMBL" id="KIW88530.1"/>
    </source>
</evidence>
<dbReference type="EMBL" id="KN846999">
    <property type="protein sequence ID" value="KIW88530.1"/>
    <property type="molecule type" value="Genomic_DNA"/>
</dbReference>
<dbReference type="VEuPathDB" id="FungiDB:Z519_11099"/>
<gene>
    <name evidence="1" type="ORF">Z519_11099</name>
</gene>
<proteinExistence type="predicted"/>
<reference evidence="1" key="1">
    <citation type="submission" date="2015-01" db="EMBL/GenBank/DDBJ databases">
        <title>The Genome Sequence of Cladophialophora bantiana CBS 173.52.</title>
        <authorList>
            <consortium name="The Broad Institute Genomics Platform"/>
            <person name="Cuomo C."/>
            <person name="de Hoog S."/>
            <person name="Gorbushina A."/>
            <person name="Stielow B."/>
            <person name="Teixiera M."/>
            <person name="Abouelleil A."/>
            <person name="Chapman S.B."/>
            <person name="Priest M."/>
            <person name="Young S.K."/>
            <person name="Wortman J."/>
            <person name="Nusbaum C."/>
            <person name="Birren B."/>
        </authorList>
    </citation>
    <scope>NUCLEOTIDE SEQUENCE [LARGE SCALE GENOMIC DNA]</scope>
    <source>
        <strain evidence="1">CBS 173.52</strain>
    </source>
</reference>
<accession>A0A0D2HCB8</accession>
<dbReference type="RefSeq" id="XP_016615199.1">
    <property type="nucleotide sequence ID" value="XM_016768812.1"/>
</dbReference>
<organism evidence="1">
    <name type="scientific">Cladophialophora bantiana (strain ATCC 10958 / CBS 173.52 / CDC B-1940 / NIH 8579)</name>
    <name type="common">Xylohypha bantiana</name>
    <dbReference type="NCBI Taxonomy" id="1442370"/>
    <lineage>
        <taxon>Eukaryota</taxon>
        <taxon>Fungi</taxon>
        <taxon>Dikarya</taxon>
        <taxon>Ascomycota</taxon>
        <taxon>Pezizomycotina</taxon>
        <taxon>Eurotiomycetes</taxon>
        <taxon>Chaetothyriomycetidae</taxon>
        <taxon>Chaetothyriales</taxon>
        <taxon>Herpotrichiellaceae</taxon>
        <taxon>Cladophialophora</taxon>
    </lineage>
</organism>